<proteinExistence type="predicted"/>
<gene>
    <name evidence="1" type="ORF">MRB53_014280</name>
</gene>
<evidence type="ECO:0000313" key="2">
    <source>
        <dbReference type="Proteomes" id="UP001234297"/>
    </source>
</evidence>
<keyword evidence="2" id="KW-1185">Reference proteome</keyword>
<name>A0ACC2KAE9_PERAE</name>
<accession>A0ACC2KAE9</accession>
<comment type="caution">
    <text evidence="1">The sequence shown here is derived from an EMBL/GenBank/DDBJ whole genome shotgun (WGS) entry which is preliminary data.</text>
</comment>
<dbReference type="Proteomes" id="UP001234297">
    <property type="component" value="Chromosome 4"/>
</dbReference>
<reference evidence="1 2" key="1">
    <citation type="journal article" date="2022" name="Hortic Res">
        <title>A haplotype resolved chromosomal level avocado genome allows analysis of novel avocado genes.</title>
        <authorList>
            <person name="Nath O."/>
            <person name="Fletcher S.J."/>
            <person name="Hayward A."/>
            <person name="Shaw L.M."/>
            <person name="Masouleh A.K."/>
            <person name="Furtado A."/>
            <person name="Henry R.J."/>
            <person name="Mitter N."/>
        </authorList>
    </citation>
    <scope>NUCLEOTIDE SEQUENCE [LARGE SCALE GENOMIC DNA]</scope>
    <source>
        <strain evidence="2">cv. Hass</strain>
    </source>
</reference>
<sequence>MDGARSSVLGSSGDDGRRATKTGAKAFSDAGDGRRNATGTEGDSGPAAPAIDPRDGDVATRCASGEGLSMQP</sequence>
<protein>
    <submittedName>
        <fullName evidence="1">Uncharacterized protein</fullName>
    </submittedName>
</protein>
<organism evidence="1 2">
    <name type="scientific">Persea americana</name>
    <name type="common">Avocado</name>
    <dbReference type="NCBI Taxonomy" id="3435"/>
    <lineage>
        <taxon>Eukaryota</taxon>
        <taxon>Viridiplantae</taxon>
        <taxon>Streptophyta</taxon>
        <taxon>Embryophyta</taxon>
        <taxon>Tracheophyta</taxon>
        <taxon>Spermatophyta</taxon>
        <taxon>Magnoliopsida</taxon>
        <taxon>Magnoliidae</taxon>
        <taxon>Laurales</taxon>
        <taxon>Lauraceae</taxon>
        <taxon>Persea</taxon>
    </lineage>
</organism>
<evidence type="ECO:0000313" key="1">
    <source>
        <dbReference type="EMBL" id="KAJ8618094.1"/>
    </source>
</evidence>
<dbReference type="EMBL" id="CM056812">
    <property type="protein sequence ID" value="KAJ8618094.1"/>
    <property type="molecule type" value="Genomic_DNA"/>
</dbReference>